<dbReference type="PANTHER" id="PTHR23011:SF38">
    <property type="entry name" value="CYCLIC NUCLEOTIDE-BINDING DOMAIN-CONTAINING PROTEIN"/>
    <property type="match status" value="1"/>
</dbReference>
<dbReference type="EMBL" id="DS985245">
    <property type="protein sequence ID" value="EDV24819.1"/>
    <property type="molecule type" value="Genomic_DNA"/>
</dbReference>
<evidence type="ECO:0000313" key="2">
    <source>
        <dbReference type="EMBL" id="EDV24819.1"/>
    </source>
</evidence>
<evidence type="ECO:0000259" key="1">
    <source>
        <dbReference type="PROSITE" id="PS50042"/>
    </source>
</evidence>
<organism evidence="2 3">
    <name type="scientific">Trichoplax adhaerens</name>
    <name type="common">Trichoplax reptans</name>
    <dbReference type="NCBI Taxonomy" id="10228"/>
    <lineage>
        <taxon>Eukaryota</taxon>
        <taxon>Metazoa</taxon>
        <taxon>Placozoa</taxon>
        <taxon>Uniplacotomia</taxon>
        <taxon>Trichoplacea</taxon>
        <taxon>Trichoplacidae</taxon>
        <taxon>Trichoplax</taxon>
    </lineage>
</organism>
<reference evidence="2 3" key="1">
    <citation type="journal article" date="2008" name="Nature">
        <title>The Trichoplax genome and the nature of placozoans.</title>
        <authorList>
            <person name="Srivastava M."/>
            <person name="Begovic E."/>
            <person name="Chapman J."/>
            <person name="Putnam N.H."/>
            <person name="Hellsten U."/>
            <person name="Kawashima T."/>
            <person name="Kuo A."/>
            <person name="Mitros T."/>
            <person name="Salamov A."/>
            <person name="Carpenter M.L."/>
            <person name="Signorovitch A.Y."/>
            <person name="Moreno M.A."/>
            <person name="Kamm K."/>
            <person name="Grimwood J."/>
            <person name="Schmutz J."/>
            <person name="Shapiro H."/>
            <person name="Grigoriev I.V."/>
            <person name="Buss L.W."/>
            <person name="Schierwater B."/>
            <person name="Dellaporta S.L."/>
            <person name="Rokhsar D.S."/>
        </authorList>
    </citation>
    <scope>NUCLEOTIDE SEQUENCE [LARGE SCALE GENOMIC DNA]</scope>
    <source>
        <strain evidence="2 3">Grell-BS-1999</strain>
    </source>
</reference>
<sequence>MIMIFKCYFESRQRLHKIYWPLDEVNVLSEESVPEIQLDDLDSFRRRQHGVKFSSRGKNVLNTNPSERTLEMIEQLRALMQSVIMFARWPVYVQREFCKVAWYDSFDKDRVIIRKGHRSDCLFFVLSGTLMQDRGDDDRLFYMQQKLEGKLHLNVHDILFDGENRDELQYGHSFGLEDIYYSTERSATVFTKEDVELFVIHVKDYGNIFKNFMKRSDKTLDICRQVYALSDWPVDVLYKDPHSWIMQNFTRGSVICPNCADSQWVYVITSGKCKVIKYLTTTELERYKEVLRERRTLENRKALASFIGDKSPNYGSSRSRAVSVYKIPANTPSKLINDYGWTNEVWDDEDNWYERHAAGRGNEPLPSVVNSKLPKSTSCGHSVEFAPERENTVVMLPKMNILLNKYTTSRSLKRTRQSRILSAASTSSSSTSYNLDYRRSSTSSNKSRVTINSTIKYLPTYIELKTLRTREAFGIEPIIYPADKEFSASISLISDGAECILIPRRIFRDHLSVTKVGIMQIKVERFPDCKQLVESLMESMRWKNYKGELVTNVLRRIDDKKLR</sequence>
<keyword evidence="3" id="KW-1185">Reference proteome</keyword>
<gene>
    <name evidence="2" type="ORF">TRIADDRAFT_57016</name>
</gene>
<dbReference type="PANTHER" id="PTHR23011">
    <property type="entry name" value="CYCLIC NUCLEOTIDE-BINDING DOMAIN CONTAINING PROTEIN"/>
    <property type="match status" value="1"/>
</dbReference>
<dbReference type="Gene3D" id="2.60.120.10">
    <property type="entry name" value="Jelly Rolls"/>
    <property type="match status" value="1"/>
</dbReference>
<dbReference type="Proteomes" id="UP000009022">
    <property type="component" value="Unassembled WGS sequence"/>
</dbReference>
<dbReference type="OrthoDB" id="166212at2759"/>
<dbReference type="eggNOG" id="KOG1113">
    <property type="taxonomic scope" value="Eukaryota"/>
</dbReference>
<name>B3RX69_TRIAD</name>
<dbReference type="InterPro" id="IPR000595">
    <property type="entry name" value="cNMP-bd_dom"/>
</dbReference>
<dbReference type="HOGENOM" id="CLU_484263_0_0_1"/>
<dbReference type="GeneID" id="6754358"/>
<dbReference type="AlphaFoldDB" id="B3RX69"/>
<dbReference type="InterPro" id="IPR014710">
    <property type="entry name" value="RmlC-like_jellyroll"/>
</dbReference>
<protein>
    <recommendedName>
        <fullName evidence="1">Cyclic nucleotide-binding domain-containing protein</fullName>
    </recommendedName>
</protein>
<dbReference type="InParanoid" id="B3RX69"/>
<dbReference type="STRING" id="10228.B3RX69"/>
<feature type="domain" description="Cyclic nucleotide-binding" evidence="1">
    <location>
        <begin position="106"/>
        <end position="209"/>
    </location>
</feature>
<dbReference type="InterPro" id="IPR018490">
    <property type="entry name" value="cNMP-bd_dom_sf"/>
</dbReference>
<dbReference type="PROSITE" id="PS50042">
    <property type="entry name" value="CNMP_BINDING_3"/>
    <property type="match status" value="1"/>
</dbReference>
<dbReference type="CTD" id="6754358"/>
<proteinExistence type="predicted"/>
<dbReference type="KEGG" id="tad:TRIADDRAFT_57016"/>
<dbReference type="CDD" id="cd00038">
    <property type="entry name" value="CAP_ED"/>
    <property type="match status" value="1"/>
</dbReference>
<accession>B3RX69</accession>
<evidence type="ECO:0000313" key="3">
    <source>
        <dbReference type="Proteomes" id="UP000009022"/>
    </source>
</evidence>
<dbReference type="OMA" id="ECILIPR"/>
<dbReference type="SUPFAM" id="SSF51206">
    <property type="entry name" value="cAMP-binding domain-like"/>
    <property type="match status" value="2"/>
</dbReference>
<dbReference type="RefSeq" id="XP_002112709.1">
    <property type="nucleotide sequence ID" value="XM_002112673.1"/>
</dbReference>
<dbReference type="PhylomeDB" id="B3RX69"/>